<dbReference type="PROSITE" id="PS51257">
    <property type="entry name" value="PROKAR_LIPOPROTEIN"/>
    <property type="match status" value="1"/>
</dbReference>
<feature type="region of interest" description="Disordered" evidence="1">
    <location>
        <begin position="28"/>
        <end position="91"/>
    </location>
</feature>
<protein>
    <submittedName>
        <fullName evidence="3">Uncharacterized protein</fullName>
    </submittedName>
</protein>
<accession>A0A9X2PCS9</accession>
<evidence type="ECO:0000313" key="4">
    <source>
        <dbReference type="Proteomes" id="UP001151088"/>
    </source>
</evidence>
<dbReference type="AlphaFoldDB" id="A0A9X2PCS9"/>
<comment type="caution">
    <text evidence="3">The sequence shown here is derived from an EMBL/GenBank/DDBJ whole genome shotgun (WGS) entry which is preliminary data.</text>
</comment>
<organism evidence="3 4">
    <name type="scientific">Ancylobacter mangrovi</name>
    <dbReference type="NCBI Taxonomy" id="2972472"/>
    <lineage>
        <taxon>Bacteria</taxon>
        <taxon>Pseudomonadati</taxon>
        <taxon>Pseudomonadota</taxon>
        <taxon>Alphaproteobacteria</taxon>
        <taxon>Hyphomicrobiales</taxon>
        <taxon>Xanthobacteraceae</taxon>
        <taxon>Ancylobacter</taxon>
    </lineage>
</organism>
<name>A0A9X2PCS9_9HYPH</name>
<keyword evidence="2" id="KW-0732">Signal</keyword>
<keyword evidence="4" id="KW-1185">Reference proteome</keyword>
<dbReference type="RefSeq" id="WP_258732120.1">
    <property type="nucleotide sequence ID" value="NZ_JANTHZ010000002.1"/>
</dbReference>
<feature type="signal peptide" evidence="2">
    <location>
        <begin position="1"/>
        <end position="24"/>
    </location>
</feature>
<sequence>MKRTSLTWLLAGLMACGLAGAASAQTLKGLNPPNATTLQDEPTLMDGPSEPSPRTGVVQPPPGPAPEGQAAKIKLPDCVPPNCGTPQIMAP</sequence>
<evidence type="ECO:0000256" key="2">
    <source>
        <dbReference type="SAM" id="SignalP"/>
    </source>
</evidence>
<dbReference type="Proteomes" id="UP001151088">
    <property type="component" value="Unassembled WGS sequence"/>
</dbReference>
<reference evidence="3" key="1">
    <citation type="submission" date="2022-08" db="EMBL/GenBank/DDBJ databases">
        <authorList>
            <person name="Li F."/>
        </authorList>
    </citation>
    <scope>NUCLEOTIDE SEQUENCE</scope>
    <source>
        <strain evidence="3">MQZ15Z-1</strain>
    </source>
</reference>
<dbReference type="EMBL" id="JANTHZ010000002">
    <property type="protein sequence ID" value="MCS0495079.1"/>
    <property type="molecule type" value="Genomic_DNA"/>
</dbReference>
<evidence type="ECO:0000313" key="3">
    <source>
        <dbReference type="EMBL" id="MCS0495079.1"/>
    </source>
</evidence>
<evidence type="ECO:0000256" key="1">
    <source>
        <dbReference type="SAM" id="MobiDB-lite"/>
    </source>
</evidence>
<gene>
    <name evidence="3" type="ORF">NVS89_08215</name>
</gene>
<feature type="compositionally biased region" description="Polar residues" evidence="1">
    <location>
        <begin position="28"/>
        <end position="40"/>
    </location>
</feature>
<proteinExistence type="predicted"/>
<feature type="chain" id="PRO_5040748043" evidence="2">
    <location>
        <begin position="25"/>
        <end position="91"/>
    </location>
</feature>